<feature type="non-terminal residue" evidence="5">
    <location>
        <position position="1"/>
    </location>
</feature>
<dbReference type="GO" id="GO:0004252">
    <property type="term" value="F:serine-type endopeptidase activity"/>
    <property type="evidence" value="ECO:0007669"/>
    <property type="project" value="InterPro"/>
</dbReference>
<dbReference type="CDD" id="cd00306">
    <property type="entry name" value="Peptidases_S8_S53"/>
    <property type="match status" value="1"/>
</dbReference>
<feature type="domain" description="Peptidase S8/S53" evidence="4">
    <location>
        <begin position="185"/>
        <end position="245"/>
    </location>
</feature>
<dbReference type="InterPro" id="IPR015500">
    <property type="entry name" value="Peptidase_S8_subtilisin-rel"/>
</dbReference>
<proteinExistence type="predicted"/>
<organism evidence="5">
    <name type="scientific">marine sediment metagenome</name>
    <dbReference type="NCBI Taxonomy" id="412755"/>
    <lineage>
        <taxon>unclassified sequences</taxon>
        <taxon>metagenomes</taxon>
        <taxon>ecological metagenomes</taxon>
    </lineage>
</organism>
<name>X1HKQ4_9ZZZZ</name>
<dbReference type="PROSITE" id="PS51892">
    <property type="entry name" value="SUBTILASE"/>
    <property type="match status" value="1"/>
</dbReference>
<dbReference type="SUPFAM" id="SSF52743">
    <property type="entry name" value="Subtilisin-like"/>
    <property type="match status" value="1"/>
</dbReference>
<evidence type="ECO:0000256" key="2">
    <source>
        <dbReference type="ARBA" id="ARBA00022801"/>
    </source>
</evidence>
<dbReference type="Pfam" id="PF00082">
    <property type="entry name" value="Peptidase_S8"/>
    <property type="match status" value="1"/>
</dbReference>
<comment type="caution">
    <text evidence="5">The sequence shown here is derived from an EMBL/GenBank/DDBJ whole genome shotgun (WGS) entry which is preliminary data.</text>
</comment>
<reference evidence="5" key="1">
    <citation type="journal article" date="2014" name="Front. Microbiol.">
        <title>High frequency of phylogenetically diverse reductive dehalogenase-homologous genes in deep subseafloor sedimentary metagenomes.</title>
        <authorList>
            <person name="Kawai M."/>
            <person name="Futagami T."/>
            <person name="Toyoda A."/>
            <person name="Takaki Y."/>
            <person name="Nishi S."/>
            <person name="Hori S."/>
            <person name="Arai W."/>
            <person name="Tsubouchi T."/>
            <person name="Morono Y."/>
            <person name="Uchiyama I."/>
            <person name="Ito T."/>
            <person name="Fujiyama A."/>
            <person name="Inagaki F."/>
            <person name="Takami H."/>
        </authorList>
    </citation>
    <scope>NUCLEOTIDE SEQUENCE</scope>
    <source>
        <strain evidence="5">Expedition CK06-06</strain>
    </source>
</reference>
<dbReference type="PRINTS" id="PR00723">
    <property type="entry name" value="SUBTILISIN"/>
</dbReference>
<accession>X1HKQ4</accession>
<sequence length="264" mass="30038">GNKMDNRKKQAQFIFLILLINLSLTANSNMFDRKTTTETSFSDMSFSETNNLGTMDIENFREVKIDSSQDLDENGFQDTFESKLLKSVDNQNFDCIVSFKQPLSQKDEEFLRENDIEIIKKYQVIDAFHIIGKAYNLLNLRNLDNIHYLEENVESRSLLFDATIQIEARRVWASNQNYDYQGNPNTAIAILDTGIDDTHTDASFNIAYWHDFIGADASISGDEYATPTDKGEHGTHCAAIAASSGDWINSDFKFQHSFNHLVTA</sequence>
<dbReference type="EMBL" id="BARU01006193">
    <property type="protein sequence ID" value="GAH45898.1"/>
    <property type="molecule type" value="Genomic_DNA"/>
</dbReference>
<keyword evidence="1" id="KW-0645">Protease</keyword>
<evidence type="ECO:0000256" key="1">
    <source>
        <dbReference type="ARBA" id="ARBA00022670"/>
    </source>
</evidence>
<dbReference type="InterPro" id="IPR036852">
    <property type="entry name" value="Peptidase_S8/S53_dom_sf"/>
</dbReference>
<keyword evidence="2" id="KW-0378">Hydrolase</keyword>
<evidence type="ECO:0000256" key="3">
    <source>
        <dbReference type="ARBA" id="ARBA00022825"/>
    </source>
</evidence>
<gene>
    <name evidence="5" type="ORF">S03H2_12159</name>
</gene>
<dbReference type="InterPro" id="IPR023827">
    <property type="entry name" value="Peptidase_S8_Asp-AS"/>
</dbReference>
<dbReference type="InterPro" id="IPR000209">
    <property type="entry name" value="Peptidase_S8/S53_dom"/>
</dbReference>
<dbReference type="AlphaFoldDB" id="X1HKQ4"/>
<dbReference type="GO" id="GO:0006508">
    <property type="term" value="P:proteolysis"/>
    <property type="evidence" value="ECO:0007669"/>
    <property type="project" value="UniProtKB-KW"/>
</dbReference>
<dbReference type="Gene3D" id="3.40.50.200">
    <property type="entry name" value="Peptidase S8/S53 domain"/>
    <property type="match status" value="1"/>
</dbReference>
<evidence type="ECO:0000313" key="5">
    <source>
        <dbReference type="EMBL" id="GAH45898.1"/>
    </source>
</evidence>
<protein>
    <recommendedName>
        <fullName evidence="4">Peptidase S8/S53 domain-containing protein</fullName>
    </recommendedName>
</protein>
<dbReference type="PROSITE" id="PS00136">
    <property type="entry name" value="SUBTILASE_ASP"/>
    <property type="match status" value="1"/>
</dbReference>
<keyword evidence="3" id="KW-0720">Serine protease</keyword>
<evidence type="ECO:0000259" key="4">
    <source>
        <dbReference type="Pfam" id="PF00082"/>
    </source>
</evidence>